<dbReference type="PROSITE" id="PS00815">
    <property type="entry name" value="AIPM_HOMOCIT_SYNTH_1"/>
    <property type="match status" value="1"/>
</dbReference>
<dbReference type="EMBL" id="BAFH01000003">
    <property type="protein sequence ID" value="GAB62876.1"/>
    <property type="molecule type" value="Genomic_DNA"/>
</dbReference>
<dbReference type="InterPro" id="IPR036230">
    <property type="entry name" value="LeuA_allosteric_dom_sf"/>
</dbReference>
<dbReference type="EC" id="2.3.3.21" evidence="8"/>
<keyword evidence="5 9" id="KW-0808">Transferase</keyword>
<evidence type="ECO:0000256" key="8">
    <source>
        <dbReference type="NCBIfam" id="TIGR00977"/>
    </source>
</evidence>
<evidence type="ECO:0000256" key="6">
    <source>
        <dbReference type="ARBA" id="ARBA00023304"/>
    </source>
</evidence>
<proteinExistence type="inferred from homology"/>
<comment type="catalytic activity">
    <reaction evidence="7">
        <text>pyruvate + acetyl-CoA + H2O = (3R)-citramalate + CoA + H(+)</text>
        <dbReference type="Rhea" id="RHEA:19045"/>
        <dbReference type="ChEBI" id="CHEBI:15361"/>
        <dbReference type="ChEBI" id="CHEBI:15377"/>
        <dbReference type="ChEBI" id="CHEBI:15378"/>
        <dbReference type="ChEBI" id="CHEBI:30934"/>
        <dbReference type="ChEBI" id="CHEBI:57287"/>
        <dbReference type="ChEBI" id="CHEBI:57288"/>
        <dbReference type="EC" id="2.3.3.21"/>
    </reaction>
</comment>
<evidence type="ECO:0000256" key="9">
    <source>
        <dbReference type="RuleBase" id="RU003523"/>
    </source>
</evidence>
<dbReference type="GO" id="GO:0003852">
    <property type="term" value="F:2-isopropylmalate synthase activity"/>
    <property type="evidence" value="ECO:0007669"/>
    <property type="project" value="InterPro"/>
</dbReference>
<dbReference type="GO" id="GO:0009098">
    <property type="term" value="P:L-leucine biosynthetic process"/>
    <property type="evidence" value="ECO:0007669"/>
    <property type="project" value="InterPro"/>
</dbReference>
<comment type="caution">
    <text evidence="11">The sequence shown here is derived from an EMBL/GenBank/DDBJ whole genome shotgun (WGS) entry which is preliminary data.</text>
</comment>
<name>I3IMD1_9BACT</name>
<comment type="similarity">
    <text evidence="2 9">Belongs to the alpha-IPM synthase/homocitrate synthase family.</text>
</comment>
<accession>I3IMD1</accession>
<dbReference type="Pfam" id="PF00682">
    <property type="entry name" value="HMGL-like"/>
    <property type="match status" value="1"/>
</dbReference>
<dbReference type="PROSITE" id="PS50991">
    <property type="entry name" value="PYR_CT"/>
    <property type="match status" value="1"/>
</dbReference>
<keyword evidence="3" id="KW-0028">Amino-acid biosynthesis</keyword>
<feature type="domain" description="Pyruvate carboxyltransferase" evidence="10">
    <location>
        <begin position="4"/>
        <end position="269"/>
    </location>
</feature>
<dbReference type="InterPro" id="IPR000891">
    <property type="entry name" value="PYR_CT"/>
</dbReference>
<dbReference type="SMART" id="SM00917">
    <property type="entry name" value="LeuA_dimer"/>
    <property type="match status" value="1"/>
</dbReference>
<evidence type="ECO:0000259" key="10">
    <source>
        <dbReference type="PROSITE" id="PS50991"/>
    </source>
</evidence>
<dbReference type="PANTHER" id="PTHR43538:SF1">
    <property type="entry name" value="(R)-CITRAMALATE SYNTHASE"/>
    <property type="match status" value="1"/>
</dbReference>
<dbReference type="InterPro" id="IPR013709">
    <property type="entry name" value="2-isopropylmalate_synth_dimer"/>
</dbReference>
<dbReference type="Gene3D" id="3.30.160.270">
    <property type="match status" value="1"/>
</dbReference>
<protein>
    <recommendedName>
        <fullName evidence="8">Citramalate synthase</fullName>
        <ecNumber evidence="8">2.3.3.21</ecNumber>
    </recommendedName>
</protein>
<evidence type="ECO:0000256" key="5">
    <source>
        <dbReference type="ARBA" id="ARBA00022679"/>
    </source>
</evidence>
<dbReference type="SUPFAM" id="SSF51569">
    <property type="entry name" value="Aldolase"/>
    <property type="match status" value="1"/>
</dbReference>
<dbReference type="Gene3D" id="1.10.238.260">
    <property type="match status" value="1"/>
</dbReference>
<evidence type="ECO:0000256" key="2">
    <source>
        <dbReference type="ARBA" id="ARBA00006154"/>
    </source>
</evidence>
<dbReference type="UniPathway" id="UPA00047">
    <property type="reaction ID" value="UER00066"/>
</dbReference>
<evidence type="ECO:0000256" key="7">
    <source>
        <dbReference type="ARBA" id="ARBA00048263"/>
    </source>
</evidence>
<dbReference type="Gene3D" id="3.20.20.70">
    <property type="entry name" value="Aldolase class I"/>
    <property type="match status" value="1"/>
</dbReference>
<evidence type="ECO:0000256" key="1">
    <source>
        <dbReference type="ARBA" id="ARBA00004743"/>
    </source>
</evidence>
<comment type="pathway">
    <text evidence="1">Amino-acid biosynthesis; L-isoleucine biosynthesis; 2-oxobutanoate from pyruvate: step 1/3.</text>
</comment>
<dbReference type="NCBIfam" id="TIGR00977">
    <property type="entry name" value="citramal_synth"/>
    <property type="match status" value="1"/>
</dbReference>
<keyword evidence="12" id="KW-1185">Reference proteome</keyword>
<dbReference type="CDD" id="cd07941">
    <property type="entry name" value="DRE_TIM_LeuA3"/>
    <property type="match status" value="1"/>
</dbReference>
<dbReference type="PANTHER" id="PTHR43538">
    <property type="entry name" value="ALPHA-IPM SYNTHASE/HOMOCITRATE SYNTHASE"/>
    <property type="match status" value="1"/>
</dbReference>
<dbReference type="InterPro" id="IPR005675">
    <property type="entry name" value="Citramal_synthase"/>
</dbReference>
<evidence type="ECO:0000256" key="4">
    <source>
        <dbReference type="ARBA" id="ARBA00022624"/>
    </source>
</evidence>
<gene>
    <name evidence="11" type="ORF">KSU1_C1280</name>
</gene>
<dbReference type="AlphaFoldDB" id="I3IMD1"/>
<dbReference type="OrthoDB" id="9804858at2"/>
<dbReference type="InterPro" id="IPR013785">
    <property type="entry name" value="Aldolase_TIM"/>
</dbReference>
<keyword evidence="4" id="KW-0412">Isoleucine biosynthesis</keyword>
<dbReference type="GO" id="GO:0009097">
    <property type="term" value="P:isoleucine biosynthetic process"/>
    <property type="evidence" value="ECO:0007669"/>
    <property type="project" value="UniProtKB-UniRule"/>
</dbReference>
<dbReference type="GO" id="GO:0043714">
    <property type="term" value="F:(R)-citramalate synthase activity"/>
    <property type="evidence" value="ECO:0007669"/>
    <property type="project" value="UniProtKB-UniRule"/>
</dbReference>
<keyword evidence="6" id="KW-0100">Branched-chain amino acid biosynthesis</keyword>
<dbReference type="InterPro" id="IPR054691">
    <property type="entry name" value="LeuA/HCS_post-cat"/>
</dbReference>
<sequence>MDKIFIYDTTLRDGSQSEGISFSLQDKLAITLKLDDLGVDYIEGGYPIANPKDEAYFKEVKSLKLHHAKVASFGSTRRADKHVEDDRNVTALLQADTPVVTIVGKSWDFQVTDVLKVSLDENLKMVSDTVAYLKSKNREVFFDAEHFFDGYKKNREYALKVLQAAQSSGADAIVLCDTNGGSLPAEVAEIVRDVRQKIQGMLGIHVHNDGDLAVANTLAAIDQGVRQVQGTINGFGERCGNADLCSIIPNLVLKRRYHCLRDGRLKKLTEVSRYVYETANLLLRPNQPFVGTSAFAHKGGLHINAIQKNKGTYEHIPPESVGNERKILISELSGSSTILAKIEKFHLTHDGAFMRSILETVQNLENEGYQFESAEASFELLVRKKAGRYKPFFNLQGFRVIVEKRENGLPITEATVKVEVDGIQELSASEGEGPVNALDSALRKALERFYPSLKDMKLVDYKVRVINPRKGTAAKVRVFIESQDEKNIWNTVGVSENLIDASWHALVDSIEYKLLKEQEMVSKK</sequence>
<reference evidence="11 12" key="1">
    <citation type="journal article" date="2012" name="FEBS Lett.">
        <title>Anammox organism KSU-1 expresses a NirK-type copper-containing nitrite reductase instead of a NirS-type with cytochrome cd1.</title>
        <authorList>
            <person name="Hira D."/>
            <person name="Toh H."/>
            <person name="Migita C.T."/>
            <person name="Okubo H."/>
            <person name="Nishiyama T."/>
            <person name="Hattori M."/>
            <person name="Furukawa K."/>
            <person name="Fujii T."/>
        </authorList>
    </citation>
    <scope>NUCLEOTIDE SEQUENCE [LARGE SCALE GENOMIC DNA]</scope>
</reference>
<dbReference type="Pfam" id="PF08502">
    <property type="entry name" value="LeuA_dimer"/>
    <property type="match status" value="1"/>
</dbReference>
<dbReference type="eggNOG" id="COG0119">
    <property type="taxonomic scope" value="Bacteria"/>
</dbReference>
<evidence type="ECO:0000313" key="12">
    <source>
        <dbReference type="Proteomes" id="UP000002985"/>
    </source>
</evidence>
<dbReference type="InterPro" id="IPR002034">
    <property type="entry name" value="AIPM/Hcit_synth_CS"/>
</dbReference>
<dbReference type="Proteomes" id="UP000002985">
    <property type="component" value="Unassembled WGS sequence"/>
</dbReference>
<evidence type="ECO:0000256" key="3">
    <source>
        <dbReference type="ARBA" id="ARBA00022605"/>
    </source>
</evidence>
<dbReference type="Pfam" id="PF22617">
    <property type="entry name" value="HCS_D2"/>
    <property type="match status" value="1"/>
</dbReference>
<dbReference type="STRING" id="247490.KSU1_C1280"/>
<dbReference type="SUPFAM" id="SSF110921">
    <property type="entry name" value="2-isopropylmalate synthase LeuA, allosteric (dimerisation) domain"/>
    <property type="match status" value="1"/>
</dbReference>
<evidence type="ECO:0000313" key="11">
    <source>
        <dbReference type="EMBL" id="GAB62876.1"/>
    </source>
</evidence>
<organism evidence="11 12">
    <name type="scientific">Candidatus Jettenia caeni</name>
    <dbReference type="NCBI Taxonomy" id="247490"/>
    <lineage>
        <taxon>Bacteria</taxon>
        <taxon>Pseudomonadati</taxon>
        <taxon>Planctomycetota</taxon>
        <taxon>Candidatus Brocadiia</taxon>
        <taxon>Candidatus Brocadiales</taxon>
        <taxon>Candidatus Brocadiaceae</taxon>
        <taxon>Candidatus Jettenia</taxon>
    </lineage>
</organism>